<proteinExistence type="inferred from homology"/>
<keyword evidence="2 3" id="KW-0413">Isomerase</keyword>
<dbReference type="HAMAP" id="MF_00197">
    <property type="entry name" value="DAP_epimerase"/>
    <property type="match status" value="1"/>
</dbReference>
<keyword evidence="3" id="KW-0457">Lysine biosynthesis</keyword>
<evidence type="ECO:0000313" key="5">
    <source>
        <dbReference type="EMBL" id="SDE32683.1"/>
    </source>
</evidence>
<feature type="active site" description="Proton acceptor" evidence="3">
    <location>
        <position position="198"/>
    </location>
</feature>
<comment type="pathway">
    <text evidence="3">Amino-acid biosynthesis; L-lysine biosynthesis via DAP pathway; DL-2,6-diaminopimelate from LL-2,6-diaminopimelate: step 1/1.</text>
</comment>
<sequence length="263" mass="29228">MNLTFYKYQGTGNDFILVDNREGAYTGLTEAHIKNLCDRRFGIGADGFMLLNEKEGYDFEMVYYNADGREGSMCGNGGRCIVQFASDRGIKKTTYHFIATDGPHDATIEDGEIALKMKDVDGIQAHKTDSVLNTGSPHYVQLDTDVMSLDVFKEGQKIRYSKEFAEKGINVNFVQVKQPDTLIVRTYERGVENETFSCGTGVTAAALVYFHNDNGFNSVNIETLGGKLNVRYSREPNGSFNNIWLKGPAVKVFEGSVSLDNND</sequence>
<keyword evidence="6" id="KW-1185">Reference proteome</keyword>
<comment type="subcellular location">
    <subcellularLocation>
        <location evidence="3">Cytoplasm</location>
    </subcellularLocation>
</comment>
<comment type="caution">
    <text evidence="3">Lacks conserved residue(s) required for the propagation of feature annotation.</text>
</comment>
<dbReference type="PANTHER" id="PTHR31689">
    <property type="entry name" value="DIAMINOPIMELATE EPIMERASE, CHLOROPLASTIC"/>
    <property type="match status" value="1"/>
</dbReference>
<dbReference type="PANTHER" id="PTHR31689:SF0">
    <property type="entry name" value="DIAMINOPIMELATE EPIMERASE"/>
    <property type="match status" value="1"/>
</dbReference>
<gene>
    <name evidence="3" type="primary">dapF</name>
    <name evidence="5" type="ORF">SAMN04487894_1365</name>
</gene>
<comment type="function">
    <text evidence="3">Catalyzes the stereoinversion of LL-2,6-diaminopimelate (L,L-DAP) to meso-diaminopimelate (meso-DAP), a precursor of L-lysine and an essential component of the bacterial peptidoglycan.</text>
</comment>
<feature type="site" description="Could be important to modulate the pK values of the two catalytic cysteine residues" evidence="3">
    <location>
        <position position="138"/>
    </location>
</feature>
<dbReference type="EMBL" id="FMZO01000036">
    <property type="protein sequence ID" value="SDE32683.1"/>
    <property type="molecule type" value="Genomic_DNA"/>
</dbReference>
<dbReference type="NCBIfam" id="TIGR00652">
    <property type="entry name" value="DapF"/>
    <property type="match status" value="1"/>
</dbReference>
<keyword evidence="3" id="KW-0963">Cytoplasm</keyword>
<dbReference type="Proteomes" id="UP000198757">
    <property type="component" value="Unassembled WGS sequence"/>
</dbReference>
<dbReference type="RefSeq" id="WP_090393667.1">
    <property type="nucleotide sequence ID" value="NZ_FMZO01000036.1"/>
</dbReference>
<dbReference type="GO" id="GO:0009089">
    <property type="term" value="P:lysine biosynthetic process via diaminopimelate"/>
    <property type="evidence" value="ECO:0007669"/>
    <property type="project" value="UniProtKB-UniRule"/>
</dbReference>
<comment type="catalytic activity">
    <reaction evidence="3">
        <text>(2S,6S)-2,6-diaminopimelate = meso-2,6-diaminopimelate</text>
        <dbReference type="Rhea" id="RHEA:15393"/>
        <dbReference type="ChEBI" id="CHEBI:57609"/>
        <dbReference type="ChEBI" id="CHEBI:57791"/>
        <dbReference type="EC" id="5.1.1.7"/>
    </reaction>
</comment>
<evidence type="ECO:0000313" key="6">
    <source>
        <dbReference type="Proteomes" id="UP000198757"/>
    </source>
</evidence>
<evidence type="ECO:0000256" key="4">
    <source>
        <dbReference type="NCBIfam" id="TIGR00652"/>
    </source>
</evidence>
<comment type="similarity">
    <text evidence="1 3">Belongs to the diaminopimelate epimerase family.</text>
</comment>
<protein>
    <recommendedName>
        <fullName evidence="3 4">Diaminopimelate epimerase</fullName>
        <shortName evidence="3">DAP epimerase</shortName>
        <ecNumber evidence="3 4">5.1.1.7</ecNumber>
    </recommendedName>
    <alternativeName>
        <fullName evidence="3">PLP-independent amino acid racemase</fullName>
    </alternativeName>
</protein>
<feature type="binding site" evidence="3">
    <location>
        <position position="170"/>
    </location>
    <ligand>
        <name>substrate</name>
    </ligand>
</feature>
<feature type="binding site" evidence="3">
    <location>
        <begin position="199"/>
        <end position="200"/>
    </location>
    <ligand>
        <name>substrate</name>
    </ligand>
</feature>
<comment type="subunit">
    <text evidence="3">Homodimer.</text>
</comment>
<keyword evidence="3" id="KW-0028">Amino-acid biosynthesis</keyword>
<feature type="active site" description="Proton donor" evidence="3">
    <location>
        <position position="74"/>
    </location>
</feature>
<dbReference type="Gene3D" id="3.10.310.10">
    <property type="entry name" value="Diaminopimelate Epimerase, Chain A, domain 1"/>
    <property type="match status" value="2"/>
</dbReference>
<organism evidence="5 6">
    <name type="scientific">Niabella drilacis (strain DSM 25811 / CCM 8410 / CCUG 62505 / LMG 26954 / E90)</name>
    <dbReference type="NCBI Taxonomy" id="1285928"/>
    <lineage>
        <taxon>Bacteria</taxon>
        <taxon>Pseudomonadati</taxon>
        <taxon>Bacteroidota</taxon>
        <taxon>Chitinophagia</taxon>
        <taxon>Chitinophagales</taxon>
        <taxon>Chitinophagaceae</taxon>
        <taxon>Niabella</taxon>
    </lineage>
</organism>
<name>A0A1G7C086_NIADE</name>
<evidence type="ECO:0000256" key="1">
    <source>
        <dbReference type="ARBA" id="ARBA00010219"/>
    </source>
</evidence>
<dbReference type="SUPFAM" id="SSF54506">
    <property type="entry name" value="Diaminopimelate epimerase-like"/>
    <property type="match status" value="2"/>
</dbReference>
<evidence type="ECO:0000256" key="2">
    <source>
        <dbReference type="ARBA" id="ARBA00023235"/>
    </source>
</evidence>
<dbReference type="Pfam" id="PF01678">
    <property type="entry name" value="DAP_epimerase"/>
    <property type="match status" value="2"/>
</dbReference>
<dbReference type="UniPathway" id="UPA00034">
    <property type="reaction ID" value="UER00025"/>
</dbReference>
<feature type="site" description="Could be important to modulate the pK values of the two catalytic cysteine residues" evidence="3">
    <location>
        <position position="188"/>
    </location>
</feature>
<reference evidence="6" key="1">
    <citation type="submission" date="2016-10" db="EMBL/GenBank/DDBJ databases">
        <authorList>
            <person name="Varghese N."/>
            <person name="Submissions S."/>
        </authorList>
    </citation>
    <scope>NUCLEOTIDE SEQUENCE [LARGE SCALE GENOMIC DNA]</scope>
    <source>
        <strain evidence="6">DSM 25811 / CCM 8410 / LMG 26954 / E90</strain>
    </source>
</reference>
<dbReference type="InterPro" id="IPR001653">
    <property type="entry name" value="DAP_epimerase_DapF"/>
</dbReference>
<feature type="binding site" evidence="3">
    <location>
        <begin position="188"/>
        <end position="189"/>
    </location>
    <ligand>
        <name>substrate</name>
    </ligand>
</feature>
<dbReference type="STRING" id="1285928.SAMN04487894_1365"/>
<dbReference type="AlphaFoldDB" id="A0A1G7C086"/>
<dbReference type="GO" id="GO:0008837">
    <property type="term" value="F:diaminopimelate epimerase activity"/>
    <property type="evidence" value="ECO:0007669"/>
    <property type="project" value="UniProtKB-UniRule"/>
</dbReference>
<feature type="binding site" evidence="3">
    <location>
        <position position="65"/>
    </location>
    <ligand>
        <name>substrate</name>
    </ligand>
</feature>
<dbReference type="OrthoDB" id="9805408at2"/>
<feature type="binding site" evidence="3">
    <location>
        <begin position="75"/>
        <end position="76"/>
    </location>
    <ligand>
        <name>substrate</name>
    </ligand>
</feature>
<evidence type="ECO:0000256" key="3">
    <source>
        <dbReference type="HAMAP-Rule" id="MF_00197"/>
    </source>
</evidence>
<accession>A0A1G7C086</accession>
<dbReference type="EC" id="5.1.1.7" evidence="3 4"/>
<feature type="binding site" evidence="3">
    <location>
        <position position="13"/>
    </location>
    <ligand>
        <name>substrate</name>
    </ligand>
</feature>
<dbReference type="GO" id="GO:0005829">
    <property type="term" value="C:cytosol"/>
    <property type="evidence" value="ECO:0007669"/>
    <property type="project" value="TreeGrafter"/>
</dbReference>